<dbReference type="AlphaFoldDB" id="A0A1Q9EPF7"/>
<organism evidence="2 3">
    <name type="scientific">Symbiodinium microadriaticum</name>
    <name type="common">Dinoflagellate</name>
    <name type="synonym">Zooxanthella microadriatica</name>
    <dbReference type="NCBI Taxonomy" id="2951"/>
    <lineage>
        <taxon>Eukaryota</taxon>
        <taxon>Sar</taxon>
        <taxon>Alveolata</taxon>
        <taxon>Dinophyceae</taxon>
        <taxon>Suessiales</taxon>
        <taxon>Symbiodiniaceae</taxon>
        <taxon>Symbiodinium</taxon>
    </lineage>
</organism>
<dbReference type="SUPFAM" id="SSF55418">
    <property type="entry name" value="eIF4e-like"/>
    <property type="match status" value="1"/>
</dbReference>
<feature type="region of interest" description="Disordered" evidence="1">
    <location>
        <begin position="719"/>
        <end position="796"/>
    </location>
</feature>
<feature type="region of interest" description="Disordered" evidence="1">
    <location>
        <begin position="819"/>
        <end position="841"/>
    </location>
</feature>
<evidence type="ECO:0000313" key="3">
    <source>
        <dbReference type="Proteomes" id="UP000186817"/>
    </source>
</evidence>
<reference evidence="2 3" key="1">
    <citation type="submission" date="2016-02" db="EMBL/GenBank/DDBJ databases">
        <title>Genome analysis of coral dinoflagellate symbionts highlights evolutionary adaptations to a symbiotic lifestyle.</title>
        <authorList>
            <person name="Aranda M."/>
            <person name="Li Y."/>
            <person name="Liew Y.J."/>
            <person name="Baumgarten S."/>
            <person name="Simakov O."/>
            <person name="Wilson M."/>
            <person name="Piel J."/>
            <person name="Ashoor H."/>
            <person name="Bougouffa S."/>
            <person name="Bajic V.B."/>
            <person name="Ryu T."/>
            <person name="Ravasi T."/>
            <person name="Bayer T."/>
            <person name="Micklem G."/>
            <person name="Kim H."/>
            <person name="Bhak J."/>
            <person name="Lajeunesse T.C."/>
            <person name="Voolstra C.R."/>
        </authorList>
    </citation>
    <scope>NUCLEOTIDE SEQUENCE [LARGE SCALE GENOMIC DNA]</scope>
    <source>
        <strain evidence="2 3">CCMP2467</strain>
    </source>
</reference>
<dbReference type="InterPro" id="IPR023398">
    <property type="entry name" value="TIF_eIF4e-like"/>
</dbReference>
<dbReference type="Proteomes" id="UP000186817">
    <property type="component" value="Unassembled WGS sequence"/>
</dbReference>
<gene>
    <name evidence="2" type="ORF">AK812_SmicGene7086</name>
</gene>
<feature type="compositionally biased region" description="Polar residues" evidence="1">
    <location>
        <begin position="1009"/>
        <end position="1023"/>
    </location>
</feature>
<dbReference type="PANTHER" id="PTHR12460">
    <property type="entry name" value="CYCLIN-DEPENDENT KINASE INHIBITOR-RELATED PROTEIN"/>
    <property type="match status" value="1"/>
</dbReference>
<feature type="compositionally biased region" description="Low complexity" evidence="1">
    <location>
        <begin position="755"/>
        <end position="787"/>
    </location>
</feature>
<protein>
    <submittedName>
        <fullName evidence="2">Uncharacterized protein</fullName>
    </submittedName>
</protein>
<dbReference type="Pfam" id="PF08939">
    <property type="entry name" value="Bles03"/>
    <property type="match status" value="1"/>
</dbReference>
<sequence>MDALPDAILVRLFFLHASSLRELLSSALCGQQWLQAFRSDTLRNYREVLAKFCCLPSSLRECHDNQPRLRAAQGWLEFCGRQLRLQSLLAGKYMGTVTPENCSGNDEFEVDWEVSLEACAELRPLTLQRLGHVTRRYVAAGAQETFWEMDYQWLVVDRRIGLDRQLWDMIKADVSFEAPDARWEDGDLHCGVRGVADFRPAVDPSFLELSDLVVVLCPAPWCLPPESSRLTCWAVNLFAPCAWMLSKGSSWLEQLDHQAAFRHESAAAALAASLGKASKRSGARLWQRHDEVLGRQLERAVIFSGLEKLAEVTKSAQLMAATPAAGSRRRKGAAKAKKWAEPRDLLSGRNPNGLNLYIPRRKLSDVDKSLLGAAKAAAKPKVPFLGSFLRLHRPSARAAEQLCVRREDLPLGGDVEGLIEDACRLERSGSLSQASVVQLARKWQVLTGKWLLFVPEWRVDDLFESAATRLKDGDLPSCSHIVVSPPGAYGTDPTKYMFSAHTPDFTDAQSVMALGKSLRAAARSGLRSPAGDWGELRDDPFAAPGKKASLVFKPDVFTRLNLHKKNAYGIKTTLHVLDLCQTIKINLPGKSRRREEKAEGGYAGGFGALAPPPPSAPSRRQEPAPAAAPALSPPAAAPVQAAPAATAAADDFFGDFSDFQGGGDPGVAAVSKGMEQLSFGGPAAAPAPVVVQASVPDPLGFPAADPFAGPVSAAPAQRPAAAVADPFGGPPQSTSQASRQGMAQAPFAGPPASVPAQAPDPFGGFGGFASAAPAPAKATPPAAARPAQRSNDPFDGLDIFKSAQISMTFRDLRAPAFQTRGSKCSGASGESPSSPLPALPESPAEIAWKGMAFSSYPPGRAPEPPAGYRPPPPQDPYGAAYPPPSYAARGPPGPPGGPGYAPPPAQGPLTVVASPAVLSGDSTKYYWYRVSYLGGIDLRAGPNIDAPRVGCTLGQNATFAVSEEHLGPDGRVYLRLADGRGWAFDDSKLYPHDPVVVKGFWAPIGPAQQANQEPPLSALQHSGSRGPPGPLGTKPIGGGESADPYRRLGDFDRAPGAGLY</sequence>
<feature type="compositionally biased region" description="Polar residues" evidence="1">
    <location>
        <begin position="731"/>
        <end position="741"/>
    </location>
</feature>
<evidence type="ECO:0000313" key="2">
    <source>
        <dbReference type="EMBL" id="OLQ09313.1"/>
    </source>
</evidence>
<dbReference type="OrthoDB" id="10067381at2759"/>
<feature type="region of interest" description="Disordered" evidence="1">
    <location>
        <begin position="1009"/>
        <end position="1060"/>
    </location>
</feature>
<dbReference type="GO" id="GO:0031124">
    <property type="term" value="P:mRNA 3'-end processing"/>
    <property type="evidence" value="ECO:0007669"/>
    <property type="project" value="TreeGrafter"/>
</dbReference>
<name>A0A1Q9EPF7_SYMMI</name>
<feature type="compositionally biased region" description="Basic and acidic residues" evidence="1">
    <location>
        <begin position="1043"/>
        <end position="1053"/>
    </location>
</feature>
<comment type="caution">
    <text evidence="2">The sequence shown here is derived from an EMBL/GenBank/DDBJ whole genome shotgun (WGS) entry which is preliminary data.</text>
</comment>
<feature type="region of interest" description="Disordered" evidence="1">
    <location>
        <begin position="855"/>
        <end position="903"/>
    </location>
</feature>
<dbReference type="Gene3D" id="3.30.760.10">
    <property type="entry name" value="RNA Cap, Translation Initiation Factor Eif4e"/>
    <property type="match status" value="1"/>
</dbReference>
<keyword evidence="3" id="KW-1185">Reference proteome</keyword>
<feature type="region of interest" description="Disordered" evidence="1">
    <location>
        <begin position="591"/>
        <end position="635"/>
    </location>
</feature>
<dbReference type="EMBL" id="LSRX01000099">
    <property type="protein sequence ID" value="OLQ09313.1"/>
    <property type="molecule type" value="Genomic_DNA"/>
</dbReference>
<feature type="compositionally biased region" description="Pro residues" evidence="1">
    <location>
        <begin position="859"/>
        <end position="903"/>
    </location>
</feature>
<proteinExistence type="predicted"/>
<dbReference type="PANTHER" id="PTHR12460:SF0">
    <property type="entry name" value="CID DOMAIN-CONTAINING PROTEIN-RELATED"/>
    <property type="match status" value="1"/>
</dbReference>
<accession>A0A1Q9EPF7</accession>
<dbReference type="InterPro" id="IPR015034">
    <property type="entry name" value="Bles03"/>
</dbReference>
<evidence type="ECO:0000256" key="1">
    <source>
        <dbReference type="SAM" id="MobiDB-lite"/>
    </source>
</evidence>
<dbReference type="GO" id="GO:0000993">
    <property type="term" value="F:RNA polymerase II complex binding"/>
    <property type="evidence" value="ECO:0007669"/>
    <property type="project" value="TreeGrafter"/>
</dbReference>